<reference evidence="1 2" key="1">
    <citation type="submission" date="2019-03" db="EMBL/GenBank/DDBJ databases">
        <title>Single cell metagenomics reveals metabolic interactions within the superorganism composed of flagellate Streblomastix strix and complex community of Bacteroidetes bacteria on its surface.</title>
        <authorList>
            <person name="Treitli S.C."/>
            <person name="Kolisko M."/>
            <person name="Husnik F."/>
            <person name="Keeling P."/>
            <person name="Hampl V."/>
        </authorList>
    </citation>
    <scope>NUCLEOTIDE SEQUENCE [LARGE SCALE GENOMIC DNA]</scope>
    <source>
        <strain evidence="1">ST1C</strain>
    </source>
</reference>
<dbReference type="Proteomes" id="UP000324800">
    <property type="component" value="Unassembled WGS sequence"/>
</dbReference>
<proteinExistence type="predicted"/>
<evidence type="ECO:0000313" key="2">
    <source>
        <dbReference type="Proteomes" id="UP000324800"/>
    </source>
</evidence>
<name>A0A5J4VM50_9EUKA</name>
<accession>A0A5J4VM50</accession>
<gene>
    <name evidence="1" type="ORF">EZS28_020820</name>
</gene>
<organism evidence="1 2">
    <name type="scientific">Streblomastix strix</name>
    <dbReference type="NCBI Taxonomy" id="222440"/>
    <lineage>
        <taxon>Eukaryota</taxon>
        <taxon>Metamonada</taxon>
        <taxon>Preaxostyla</taxon>
        <taxon>Oxymonadida</taxon>
        <taxon>Streblomastigidae</taxon>
        <taxon>Streblomastix</taxon>
    </lineage>
</organism>
<comment type="caution">
    <text evidence="1">The sequence shown here is derived from an EMBL/GenBank/DDBJ whole genome shotgun (WGS) entry which is preliminary data.</text>
</comment>
<protein>
    <submittedName>
        <fullName evidence="1">Uncharacterized protein</fullName>
    </submittedName>
</protein>
<sequence>MLESKILDLINFTFEDEAEDLMFISKNCNVLDIVYDEMKENNTEFIAQYQEMKSYNYSTAIVFLVSAQLEED</sequence>
<evidence type="ECO:0000313" key="1">
    <source>
        <dbReference type="EMBL" id="KAA6383651.1"/>
    </source>
</evidence>
<dbReference type="AlphaFoldDB" id="A0A5J4VM50"/>
<dbReference type="EMBL" id="SNRW01006139">
    <property type="protein sequence ID" value="KAA6383651.1"/>
    <property type="molecule type" value="Genomic_DNA"/>
</dbReference>